<organism evidence="15 16">
    <name type="scientific">Pseudozyma flocculosa</name>
    <dbReference type="NCBI Taxonomy" id="84751"/>
    <lineage>
        <taxon>Eukaryota</taxon>
        <taxon>Fungi</taxon>
        <taxon>Dikarya</taxon>
        <taxon>Basidiomycota</taxon>
        <taxon>Ustilaginomycotina</taxon>
        <taxon>Ustilaginomycetes</taxon>
        <taxon>Ustilaginales</taxon>
        <taxon>Ustilaginaceae</taxon>
        <taxon>Pseudozyma</taxon>
    </lineage>
</organism>
<dbReference type="GO" id="GO:0048476">
    <property type="term" value="C:Holliday junction resolvase complex"/>
    <property type="evidence" value="ECO:0007669"/>
    <property type="project" value="InterPro"/>
</dbReference>
<dbReference type="InterPro" id="IPR042530">
    <property type="entry name" value="EME1/EME2_C"/>
</dbReference>
<keyword evidence="4" id="KW-0479">Metal-binding</keyword>
<protein>
    <submittedName>
        <fullName evidence="15">Uncharacterized protein</fullName>
    </submittedName>
</protein>
<evidence type="ECO:0000256" key="7">
    <source>
        <dbReference type="ARBA" id="ARBA00022801"/>
    </source>
</evidence>
<dbReference type="Gene3D" id="1.10.150.670">
    <property type="entry name" value="Crossover junction endonuclease EME1, DNA-binding domain"/>
    <property type="match status" value="1"/>
</dbReference>
<keyword evidence="8" id="KW-0460">Magnesium</keyword>
<gene>
    <name evidence="15" type="ORF">PSFLO_03259</name>
</gene>
<evidence type="ECO:0000256" key="8">
    <source>
        <dbReference type="ARBA" id="ARBA00022842"/>
    </source>
</evidence>
<evidence type="ECO:0000256" key="3">
    <source>
        <dbReference type="ARBA" id="ARBA00022722"/>
    </source>
</evidence>
<dbReference type="EMBL" id="OOIP01000008">
    <property type="protein sequence ID" value="SPO37783.1"/>
    <property type="molecule type" value="Genomic_DNA"/>
</dbReference>
<dbReference type="GO" id="GO:0008821">
    <property type="term" value="F:crossover junction DNA endonuclease activity"/>
    <property type="evidence" value="ECO:0007669"/>
    <property type="project" value="TreeGrafter"/>
</dbReference>
<dbReference type="InterPro" id="IPR033310">
    <property type="entry name" value="Mms4/EME1/EME2"/>
</dbReference>
<proteinExistence type="predicted"/>
<dbReference type="AlphaFoldDB" id="A0A5C3EZT2"/>
<dbReference type="GO" id="GO:0046872">
    <property type="term" value="F:metal ion binding"/>
    <property type="evidence" value="ECO:0007669"/>
    <property type="project" value="UniProtKB-KW"/>
</dbReference>
<keyword evidence="3" id="KW-0540">Nuclease</keyword>
<comment type="cofactor">
    <cofactor evidence="1">
        <name>Mg(2+)</name>
        <dbReference type="ChEBI" id="CHEBI:18420"/>
    </cofactor>
</comment>
<dbReference type="Pfam" id="PF21292">
    <property type="entry name" value="EME1-MUS81_C"/>
    <property type="match status" value="1"/>
</dbReference>
<feature type="compositionally biased region" description="Polar residues" evidence="14">
    <location>
        <begin position="110"/>
        <end position="123"/>
    </location>
</feature>
<comment type="subcellular location">
    <subcellularLocation>
        <location evidence="2">Nucleus</location>
    </subcellularLocation>
</comment>
<evidence type="ECO:0000256" key="5">
    <source>
        <dbReference type="ARBA" id="ARBA00022759"/>
    </source>
</evidence>
<dbReference type="GO" id="GO:0031573">
    <property type="term" value="P:mitotic intra-S DNA damage checkpoint signaling"/>
    <property type="evidence" value="ECO:0007669"/>
    <property type="project" value="TreeGrafter"/>
</dbReference>
<feature type="compositionally biased region" description="Low complexity" evidence="14">
    <location>
        <begin position="217"/>
        <end position="226"/>
    </location>
</feature>
<keyword evidence="5" id="KW-0255">Endonuclease</keyword>
<keyword evidence="6" id="KW-0227">DNA damage</keyword>
<dbReference type="Gene3D" id="3.40.50.10130">
    <property type="match status" value="1"/>
</dbReference>
<keyword evidence="10" id="KW-0234">DNA repair</keyword>
<evidence type="ECO:0000256" key="14">
    <source>
        <dbReference type="SAM" id="MobiDB-lite"/>
    </source>
</evidence>
<evidence type="ECO:0000313" key="15">
    <source>
        <dbReference type="EMBL" id="SPO37783.1"/>
    </source>
</evidence>
<evidence type="ECO:0000256" key="4">
    <source>
        <dbReference type="ARBA" id="ARBA00022723"/>
    </source>
</evidence>
<evidence type="ECO:0000256" key="11">
    <source>
        <dbReference type="ARBA" id="ARBA00023242"/>
    </source>
</evidence>
<name>A0A5C3EZT2_9BASI</name>
<dbReference type="GO" id="GO:0000712">
    <property type="term" value="P:resolution of meiotic recombination intermediates"/>
    <property type="evidence" value="ECO:0007669"/>
    <property type="project" value="TreeGrafter"/>
</dbReference>
<reference evidence="15 16" key="1">
    <citation type="submission" date="2018-03" db="EMBL/GenBank/DDBJ databases">
        <authorList>
            <person name="Guldener U."/>
        </authorList>
    </citation>
    <scope>NUCLEOTIDE SEQUENCE [LARGE SCALE GENOMIC DNA]</scope>
    <source>
        <strain evidence="15 16">DAOM196992</strain>
    </source>
</reference>
<keyword evidence="7" id="KW-0378">Hydrolase</keyword>
<evidence type="ECO:0000256" key="10">
    <source>
        <dbReference type="ARBA" id="ARBA00023204"/>
    </source>
</evidence>
<feature type="compositionally biased region" description="Basic and acidic residues" evidence="14">
    <location>
        <begin position="144"/>
        <end position="153"/>
    </location>
</feature>
<keyword evidence="9" id="KW-0233">DNA recombination</keyword>
<feature type="compositionally biased region" description="Low complexity" evidence="14">
    <location>
        <begin position="604"/>
        <end position="616"/>
    </location>
</feature>
<evidence type="ECO:0000256" key="1">
    <source>
        <dbReference type="ARBA" id="ARBA00001946"/>
    </source>
</evidence>
<dbReference type="OrthoDB" id="343092at2759"/>
<dbReference type="Proteomes" id="UP000323386">
    <property type="component" value="Unassembled WGS sequence"/>
</dbReference>
<accession>A0A5C3EZT2</accession>
<keyword evidence="11" id="KW-0539">Nucleus</keyword>
<evidence type="ECO:0000256" key="13">
    <source>
        <dbReference type="SAM" id="Coils"/>
    </source>
</evidence>
<evidence type="ECO:0000256" key="2">
    <source>
        <dbReference type="ARBA" id="ARBA00004123"/>
    </source>
</evidence>
<dbReference type="GO" id="GO:0006302">
    <property type="term" value="P:double-strand break repair"/>
    <property type="evidence" value="ECO:0007669"/>
    <property type="project" value="TreeGrafter"/>
</dbReference>
<evidence type="ECO:0000313" key="16">
    <source>
        <dbReference type="Proteomes" id="UP000323386"/>
    </source>
</evidence>
<evidence type="ECO:0000256" key="6">
    <source>
        <dbReference type="ARBA" id="ARBA00022763"/>
    </source>
</evidence>
<feature type="compositionally biased region" description="Basic and acidic residues" evidence="14">
    <location>
        <begin position="181"/>
        <end position="197"/>
    </location>
</feature>
<dbReference type="GO" id="GO:0031297">
    <property type="term" value="P:replication fork processing"/>
    <property type="evidence" value="ECO:0007669"/>
    <property type="project" value="TreeGrafter"/>
</dbReference>
<feature type="region of interest" description="Disordered" evidence="14">
    <location>
        <begin position="142"/>
        <end position="361"/>
    </location>
</feature>
<dbReference type="PANTHER" id="PTHR21077:SF5">
    <property type="entry name" value="CROSSOVER JUNCTION ENDONUCLEASE MMS4"/>
    <property type="match status" value="1"/>
</dbReference>
<feature type="compositionally biased region" description="Polar residues" evidence="14">
    <location>
        <begin position="68"/>
        <end position="91"/>
    </location>
</feature>
<feature type="coiled-coil region" evidence="13">
    <location>
        <begin position="378"/>
        <end position="412"/>
    </location>
</feature>
<keyword evidence="12" id="KW-0469">Meiosis</keyword>
<feature type="region of interest" description="Disordered" evidence="14">
    <location>
        <begin position="588"/>
        <end position="616"/>
    </location>
</feature>
<feature type="compositionally biased region" description="Polar residues" evidence="14">
    <location>
        <begin position="274"/>
        <end position="284"/>
    </location>
</feature>
<feature type="region of interest" description="Disordered" evidence="14">
    <location>
        <begin position="44"/>
        <end position="130"/>
    </location>
</feature>
<dbReference type="GO" id="GO:0005634">
    <property type="term" value="C:nucleus"/>
    <property type="evidence" value="ECO:0007669"/>
    <property type="project" value="UniProtKB-SubCell"/>
</dbReference>
<keyword evidence="16" id="KW-1185">Reference proteome</keyword>
<dbReference type="PANTHER" id="PTHR21077">
    <property type="entry name" value="EME1 PROTEIN"/>
    <property type="match status" value="1"/>
</dbReference>
<sequence>MTVQPILIDSDSEHSDVERCRFVSSQVGLSAPAQTKATFDNLLSSSQDRVRESSPESSLPSFHELFRRTTTARPNPRGTSVSGTFIDSTDASPARIAVSNRAGSLRRITSLPTKSPSQQNKATTGHYAPPIEIIDLGSDSIRASSDRGAHSDAEPSSPILTQFTLSRPAAKGQSGTAGARARSEALLRATADAERAGPSRVAQPIVLGSSPEPPRPAAATRPSSGRNGTSSKSGAAGQKTFRLASSPPPSSPLAEQAVDARPSAKPPPARSLPGSRSGSLQRKTSLLDALDALQTVQEALETSDDEPGGASGSGGRTTASPSARKRTKAQSSSPVKQRKRTRPGASAASARLFSSDTEQDATTGKGAAAAAAAATTTTVATAQKAKEAEREAKRLEREFKKAERERAAAEKKRWAEANKLRRGKGDTMKELIVEVDQRLCHGSPTEAILRACYDSMKERMERDGATVTTMRHEAAAEVPPMITFKRKVRARLDPVRRSWVPLDSEVIESEKVVIVVLDGKQVVNMVEQSSLLARIHAVRDRLASGYQLFVLVQGMHRHFSRLINSENRAYTARIRSALASETAAAANAPPAASTGVGTDGGGSAATAASSSSSSSSRRTVSAPAIAAASAETTAALQDKVEMALMRLQVSERCFLVHANGLVDLAEWICTLTGDISLRPYKVVRSSFLSFCAEGAVSGAGGGALGGPGSGGRNTTGQNEVETYRLMLMQIPRVTSHVSSSIMAVYPTLSSLYRAYAACKTQHEIDTLLSDCQVDTNVDGTLRAANRRGIGAGLSKRIAAVLMGQDPLALVGGLV</sequence>
<evidence type="ECO:0000256" key="12">
    <source>
        <dbReference type="ARBA" id="ARBA00023254"/>
    </source>
</evidence>
<evidence type="ECO:0000256" key="9">
    <source>
        <dbReference type="ARBA" id="ARBA00023172"/>
    </source>
</evidence>
<keyword evidence="13" id="KW-0175">Coiled coil</keyword>